<evidence type="ECO:0000313" key="2">
    <source>
        <dbReference type="EMBL" id="ARD20988.1"/>
    </source>
</evidence>
<gene>
    <name evidence="2" type="ORF">SJ2017_0650</name>
</gene>
<name>A0ABM6JIC7_9GAMM</name>
<reference evidence="2 3" key="1">
    <citation type="submission" date="2017-03" db="EMBL/GenBank/DDBJ databases">
        <title>Genome sequencing of Shewanella japonica KCTC 22435.</title>
        <authorList>
            <person name="Kim K.M."/>
        </authorList>
    </citation>
    <scope>NUCLEOTIDE SEQUENCE [LARGE SCALE GENOMIC DNA]</scope>
    <source>
        <strain evidence="2 3">KCTC 22435</strain>
    </source>
</reference>
<dbReference type="Proteomes" id="UP000191820">
    <property type="component" value="Chromosome"/>
</dbReference>
<organism evidence="2 3">
    <name type="scientific">Shewanella japonica</name>
    <dbReference type="NCBI Taxonomy" id="93973"/>
    <lineage>
        <taxon>Bacteria</taxon>
        <taxon>Pseudomonadati</taxon>
        <taxon>Pseudomonadota</taxon>
        <taxon>Gammaproteobacteria</taxon>
        <taxon>Alteromonadales</taxon>
        <taxon>Shewanellaceae</taxon>
        <taxon>Shewanella</taxon>
    </lineage>
</organism>
<protein>
    <submittedName>
        <fullName evidence="2">Uncharacterized protein</fullName>
    </submittedName>
</protein>
<sequence>MNNITMNNAKVTMTKKITLAATFFVTMALSSSSFAHQFDVDAEGQQAIQEHHQLMNQHMASAEQEYTAELEQDFNQQLETAEHNFMEKKCANRGLDFDDESEVCEG</sequence>
<keyword evidence="3" id="KW-1185">Reference proteome</keyword>
<feature type="chain" id="PRO_5045350680" evidence="1">
    <location>
        <begin position="36"/>
        <end position="106"/>
    </location>
</feature>
<accession>A0ABM6JIC7</accession>
<keyword evidence="1" id="KW-0732">Signal</keyword>
<dbReference type="EMBL" id="CP020472">
    <property type="protein sequence ID" value="ARD20988.1"/>
    <property type="molecule type" value="Genomic_DNA"/>
</dbReference>
<evidence type="ECO:0000256" key="1">
    <source>
        <dbReference type="SAM" id="SignalP"/>
    </source>
</evidence>
<feature type="signal peptide" evidence="1">
    <location>
        <begin position="1"/>
        <end position="35"/>
    </location>
</feature>
<dbReference type="RefSeq" id="WP_065109765.1">
    <property type="nucleotide sequence ID" value="NZ_CP020472.1"/>
</dbReference>
<proteinExistence type="predicted"/>
<evidence type="ECO:0000313" key="3">
    <source>
        <dbReference type="Proteomes" id="UP000191820"/>
    </source>
</evidence>